<comment type="caution">
    <text evidence="2">The sequence shown here is derived from an EMBL/GenBank/DDBJ whole genome shotgun (WGS) entry which is preliminary data.</text>
</comment>
<proteinExistence type="predicted"/>
<dbReference type="AlphaFoldDB" id="A0A8J3GBX5"/>
<dbReference type="InterPro" id="IPR004360">
    <property type="entry name" value="Glyas_Fos-R_dOase_dom"/>
</dbReference>
<accession>A0A8J3GBX5</accession>
<dbReference type="Proteomes" id="UP000642829">
    <property type="component" value="Unassembled WGS sequence"/>
</dbReference>
<dbReference type="RefSeq" id="WP_200163390.1">
    <property type="nucleotide sequence ID" value="NZ_BMXG01000003.1"/>
</dbReference>
<reference evidence="2" key="1">
    <citation type="journal article" date="2014" name="Int. J. Syst. Evol. Microbiol.">
        <title>Complete genome sequence of Corynebacterium casei LMG S-19264T (=DSM 44701T), isolated from a smear-ripened cheese.</title>
        <authorList>
            <consortium name="US DOE Joint Genome Institute (JGI-PGF)"/>
            <person name="Walter F."/>
            <person name="Albersmeier A."/>
            <person name="Kalinowski J."/>
            <person name="Ruckert C."/>
        </authorList>
    </citation>
    <scope>NUCLEOTIDE SEQUENCE</scope>
    <source>
        <strain evidence="2">KCTC 12870</strain>
    </source>
</reference>
<gene>
    <name evidence="2" type="ORF">GCM10007047_07040</name>
</gene>
<dbReference type="InterPro" id="IPR029068">
    <property type="entry name" value="Glyas_Bleomycin-R_OHBP_Dase"/>
</dbReference>
<organism evidence="2 3">
    <name type="scientific">Cerasicoccus arenae</name>
    <dbReference type="NCBI Taxonomy" id="424488"/>
    <lineage>
        <taxon>Bacteria</taxon>
        <taxon>Pseudomonadati</taxon>
        <taxon>Verrucomicrobiota</taxon>
        <taxon>Opitutia</taxon>
        <taxon>Puniceicoccales</taxon>
        <taxon>Cerasicoccaceae</taxon>
        <taxon>Cerasicoccus</taxon>
    </lineage>
</organism>
<evidence type="ECO:0000313" key="3">
    <source>
        <dbReference type="Proteomes" id="UP000642829"/>
    </source>
</evidence>
<dbReference type="EMBL" id="BMXG01000003">
    <property type="protein sequence ID" value="GHB94005.1"/>
    <property type="molecule type" value="Genomic_DNA"/>
</dbReference>
<name>A0A8J3GBX5_9BACT</name>
<evidence type="ECO:0000313" key="2">
    <source>
        <dbReference type="EMBL" id="GHB94005.1"/>
    </source>
</evidence>
<dbReference type="SUPFAM" id="SSF54593">
    <property type="entry name" value="Glyoxalase/Bleomycin resistance protein/Dihydroxybiphenyl dioxygenase"/>
    <property type="match status" value="1"/>
</dbReference>
<protein>
    <recommendedName>
        <fullName evidence="1">Glyoxalase/fosfomycin resistance/dioxygenase domain-containing protein</fullName>
    </recommendedName>
</protein>
<dbReference type="Gene3D" id="3.10.180.10">
    <property type="entry name" value="2,3-Dihydroxybiphenyl 1,2-Dioxygenase, domain 1"/>
    <property type="match status" value="1"/>
</dbReference>
<reference evidence="2" key="2">
    <citation type="submission" date="2020-09" db="EMBL/GenBank/DDBJ databases">
        <authorList>
            <person name="Sun Q."/>
            <person name="Kim S."/>
        </authorList>
    </citation>
    <scope>NUCLEOTIDE SEQUENCE</scope>
    <source>
        <strain evidence="2">KCTC 12870</strain>
    </source>
</reference>
<sequence length="76" mass="8167">MNRTEEASDGCEVGAKFAGFSLSISLPTEAEVAQCFNALLQDGGKVEMPLGKTFWSPCFGMLKDQFGIDWMVSVAA</sequence>
<keyword evidence="3" id="KW-1185">Reference proteome</keyword>
<evidence type="ECO:0000259" key="1">
    <source>
        <dbReference type="Pfam" id="PF00903"/>
    </source>
</evidence>
<dbReference type="Pfam" id="PF00903">
    <property type="entry name" value="Glyoxalase"/>
    <property type="match status" value="1"/>
</dbReference>
<feature type="domain" description="Glyoxalase/fosfomycin resistance/dioxygenase" evidence="1">
    <location>
        <begin position="19"/>
        <end position="72"/>
    </location>
</feature>